<dbReference type="Gene3D" id="2.60.40.2030">
    <property type="match status" value="1"/>
</dbReference>
<dbReference type="AlphaFoldDB" id="A0A1M6B3W3"/>
<accession>A0A1M6B3W3</accession>
<protein>
    <submittedName>
        <fullName evidence="1">HmuY protein</fullName>
    </submittedName>
</protein>
<dbReference type="CDD" id="cd12105">
    <property type="entry name" value="HmuY"/>
    <property type="match status" value="1"/>
</dbReference>
<reference evidence="2" key="1">
    <citation type="submission" date="2016-11" db="EMBL/GenBank/DDBJ databases">
        <authorList>
            <person name="Varghese N."/>
            <person name="Submissions S."/>
        </authorList>
    </citation>
    <scope>NUCLEOTIDE SEQUENCE [LARGE SCALE GENOMIC DNA]</scope>
    <source>
        <strain evidence="2">DSM 19858</strain>
    </source>
</reference>
<keyword evidence="2" id="KW-1185">Reference proteome</keyword>
<dbReference type="InterPro" id="IPR025921">
    <property type="entry name" value="HmuY"/>
</dbReference>
<dbReference type="STRING" id="192903.SAMN04488513_101269"/>
<organism evidence="1 2">
    <name type="scientific">Pseudozobellia thermophila</name>
    <dbReference type="NCBI Taxonomy" id="192903"/>
    <lineage>
        <taxon>Bacteria</taxon>
        <taxon>Pseudomonadati</taxon>
        <taxon>Bacteroidota</taxon>
        <taxon>Flavobacteriia</taxon>
        <taxon>Flavobacteriales</taxon>
        <taxon>Flavobacteriaceae</taxon>
        <taxon>Pseudozobellia</taxon>
    </lineage>
</organism>
<dbReference type="PROSITE" id="PS51257">
    <property type="entry name" value="PROKAR_LIPOPROTEIN"/>
    <property type="match status" value="1"/>
</dbReference>
<dbReference type="EMBL" id="FQYU01000001">
    <property type="protein sequence ID" value="SHI43143.1"/>
    <property type="molecule type" value="Genomic_DNA"/>
</dbReference>
<evidence type="ECO:0000313" key="1">
    <source>
        <dbReference type="EMBL" id="SHI43143.1"/>
    </source>
</evidence>
<proteinExistence type="predicted"/>
<gene>
    <name evidence="1" type="ORF">SAMN04488513_101269</name>
</gene>
<dbReference type="RefSeq" id="WP_072987258.1">
    <property type="nucleotide sequence ID" value="NZ_FQYU01000001.1"/>
</dbReference>
<sequence length="518" mass="55442">MKKTVFYILMAGALVLASCDSDDGGTSLIDFSASFANESTSLSGEESTKTITVGFSRAATEAGTLTIDYSGDNAEYGTDFTTTPEGQSGRLSLSVAEGETSVSFELNKLVDLIEGTSASVTFTLSGSSNADWVIGSPVSTVVSFTPVAATSGTIDPDVSGPNEPNMVFVDLSSVQQSSVRRDTWELAFYNGTENRVFLNSSLLVSAAELSGETDINAVSTSTVLGEPMALYTLNMATFQPEEVEVATVGELLVGLPVGYAQYGNLGEGIRFTDDKEGSLEGTAFAEVSTVPEENNVYIVGLGTAIPDNVPDAGSIATTGDHRGFMKVRILSDGDSYTVQYAELDATTYDEVTIDKDPSTLRTAFSLTSGETVDVEPETEAWDLQFPSVFSYYGAFGGFSGAGLTYSDYVVHNTLGNVGLYEVLTYEEDDEGTRTDFDVPSYAEYSMADVDEGSLVYDNRAIIGSDWRVSGFSGAPTVRDDRFYILKDADGNYYKIKFTAVLSANGERGYPQFIYEKLQ</sequence>
<dbReference type="Pfam" id="PF14064">
    <property type="entry name" value="HmuY"/>
    <property type="match status" value="2"/>
</dbReference>
<dbReference type="Proteomes" id="UP000184543">
    <property type="component" value="Unassembled WGS sequence"/>
</dbReference>
<dbReference type="OrthoDB" id="1091850at2"/>
<dbReference type="InterPro" id="IPR038081">
    <property type="entry name" value="CalX-like_sf"/>
</dbReference>
<name>A0A1M6B3W3_9FLAO</name>
<evidence type="ECO:0000313" key="2">
    <source>
        <dbReference type="Proteomes" id="UP000184543"/>
    </source>
</evidence>